<keyword evidence="1" id="KW-0812">Transmembrane</keyword>
<comment type="caution">
    <text evidence="2">The sequence shown here is derived from an EMBL/GenBank/DDBJ whole genome shotgun (WGS) entry which is preliminary data.</text>
</comment>
<evidence type="ECO:0000256" key="1">
    <source>
        <dbReference type="SAM" id="Phobius"/>
    </source>
</evidence>
<keyword evidence="1" id="KW-0472">Membrane</keyword>
<sequence>MGKLINFIVILIFIDLLFIITGQLTITETNPSSLILQAILDPQTILSTQFFALFFSVAGVATILTTGAVLVGIINKAGIDIIGFASATVLLTGLAGDYISIWNLLRAQNPILATLIFGPILILFIVVLVEWVRGKD</sequence>
<feature type="transmembrane region" description="Helical" evidence="1">
    <location>
        <begin position="7"/>
        <end position="26"/>
    </location>
</feature>
<feature type="transmembrane region" description="Helical" evidence="1">
    <location>
        <begin position="111"/>
        <end position="132"/>
    </location>
</feature>
<organism evidence="2">
    <name type="scientific">marine sediment metagenome</name>
    <dbReference type="NCBI Taxonomy" id="412755"/>
    <lineage>
        <taxon>unclassified sequences</taxon>
        <taxon>metagenomes</taxon>
        <taxon>ecological metagenomes</taxon>
    </lineage>
</organism>
<reference evidence="2" key="1">
    <citation type="journal article" date="2015" name="Nature">
        <title>Complex archaea that bridge the gap between prokaryotes and eukaryotes.</title>
        <authorList>
            <person name="Spang A."/>
            <person name="Saw J.H."/>
            <person name="Jorgensen S.L."/>
            <person name="Zaremba-Niedzwiedzka K."/>
            <person name="Martijn J."/>
            <person name="Lind A.E."/>
            <person name="van Eijk R."/>
            <person name="Schleper C."/>
            <person name="Guy L."/>
            <person name="Ettema T.J."/>
        </authorList>
    </citation>
    <scope>NUCLEOTIDE SEQUENCE</scope>
</reference>
<dbReference type="EMBL" id="LAZR01004523">
    <property type="protein sequence ID" value="KKN07819.1"/>
    <property type="molecule type" value="Genomic_DNA"/>
</dbReference>
<keyword evidence="1" id="KW-1133">Transmembrane helix</keyword>
<accession>A0A0F9MQ74</accession>
<feature type="transmembrane region" description="Helical" evidence="1">
    <location>
        <begin position="81"/>
        <end position="105"/>
    </location>
</feature>
<name>A0A0F9MQ74_9ZZZZ</name>
<gene>
    <name evidence="2" type="ORF">LCGC14_1063120</name>
</gene>
<evidence type="ECO:0000313" key="2">
    <source>
        <dbReference type="EMBL" id="KKN07819.1"/>
    </source>
</evidence>
<protein>
    <submittedName>
        <fullName evidence="2">Uncharacterized protein</fullName>
    </submittedName>
</protein>
<dbReference type="AlphaFoldDB" id="A0A0F9MQ74"/>
<proteinExistence type="predicted"/>
<feature type="transmembrane region" description="Helical" evidence="1">
    <location>
        <begin position="50"/>
        <end position="74"/>
    </location>
</feature>